<dbReference type="AlphaFoldDB" id="A0A0A1U407"/>
<feature type="compositionally biased region" description="Low complexity" evidence="1">
    <location>
        <begin position="77"/>
        <end position="94"/>
    </location>
</feature>
<dbReference type="Pfam" id="PF00621">
    <property type="entry name" value="RhoGEF"/>
    <property type="match status" value="1"/>
</dbReference>
<feature type="compositionally biased region" description="Low complexity" evidence="1">
    <location>
        <begin position="200"/>
        <end position="210"/>
    </location>
</feature>
<feature type="region of interest" description="Disordered" evidence="1">
    <location>
        <begin position="1"/>
        <end position="335"/>
    </location>
</feature>
<dbReference type="PANTHER" id="PTHR13217:SF11">
    <property type="entry name" value="PLECKSTRIN HOMOLOGY DOMAIN-CONTAINING FAMILY G MEMBER 5"/>
    <property type="match status" value="1"/>
</dbReference>
<evidence type="ECO:0000259" key="2">
    <source>
        <dbReference type="PROSITE" id="PS50010"/>
    </source>
</evidence>
<dbReference type="KEGG" id="eiv:EIN_031220"/>
<name>A0A0A1U407_ENTIV</name>
<dbReference type="InterPro" id="IPR040181">
    <property type="entry name" value="PKHG5/7"/>
</dbReference>
<feature type="compositionally biased region" description="Basic and acidic residues" evidence="1">
    <location>
        <begin position="128"/>
        <end position="139"/>
    </location>
</feature>
<feature type="compositionally biased region" description="Pro residues" evidence="1">
    <location>
        <begin position="96"/>
        <end position="118"/>
    </location>
</feature>
<feature type="compositionally biased region" description="Basic and acidic residues" evidence="1">
    <location>
        <begin position="271"/>
        <end position="284"/>
    </location>
</feature>
<proteinExistence type="predicted"/>
<reference evidence="3 4" key="1">
    <citation type="submission" date="2012-10" db="EMBL/GenBank/DDBJ databases">
        <authorList>
            <person name="Zafar N."/>
            <person name="Inman J."/>
            <person name="Hall N."/>
            <person name="Lorenzi H."/>
            <person name="Caler E."/>
        </authorList>
    </citation>
    <scope>NUCLEOTIDE SEQUENCE [LARGE SCALE GENOMIC DNA]</scope>
    <source>
        <strain evidence="3 4">IP1</strain>
    </source>
</reference>
<feature type="compositionally biased region" description="Polar residues" evidence="1">
    <location>
        <begin position="291"/>
        <end position="309"/>
    </location>
</feature>
<evidence type="ECO:0000313" key="4">
    <source>
        <dbReference type="Proteomes" id="UP000014680"/>
    </source>
</evidence>
<dbReference type="GO" id="GO:0007266">
    <property type="term" value="P:Rho protein signal transduction"/>
    <property type="evidence" value="ECO:0007669"/>
    <property type="project" value="TreeGrafter"/>
</dbReference>
<dbReference type="OrthoDB" id="27300at2759"/>
<dbReference type="SUPFAM" id="SSF48065">
    <property type="entry name" value="DBL homology domain (DH-domain)"/>
    <property type="match status" value="1"/>
</dbReference>
<dbReference type="EMBL" id="KB206969">
    <property type="protein sequence ID" value="ELP86421.1"/>
    <property type="molecule type" value="Genomic_DNA"/>
</dbReference>
<feature type="compositionally biased region" description="Polar residues" evidence="1">
    <location>
        <begin position="222"/>
        <end position="270"/>
    </location>
</feature>
<feature type="compositionally biased region" description="Low complexity" evidence="1">
    <location>
        <begin position="24"/>
        <end position="33"/>
    </location>
</feature>
<protein>
    <recommendedName>
        <fullName evidence="2">DH domain-containing protein</fullName>
    </recommendedName>
</protein>
<dbReference type="InterPro" id="IPR000219">
    <property type="entry name" value="DH_dom"/>
</dbReference>
<feature type="compositionally biased region" description="Polar residues" evidence="1">
    <location>
        <begin position="35"/>
        <end position="52"/>
    </location>
</feature>
<feature type="compositionally biased region" description="Basic and acidic residues" evidence="1">
    <location>
        <begin position="172"/>
        <end position="188"/>
    </location>
</feature>
<evidence type="ECO:0000256" key="1">
    <source>
        <dbReference type="SAM" id="MobiDB-lite"/>
    </source>
</evidence>
<dbReference type="InterPro" id="IPR035899">
    <property type="entry name" value="DBL_dom_sf"/>
</dbReference>
<dbReference type="VEuPathDB" id="AmoebaDB:EIN_031220"/>
<feature type="domain" description="DH" evidence="2">
    <location>
        <begin position="390"/>
        <end position="599"/>
    </location>
</feature>
<dbReference type="Proteomes" id="UP000014680">
    <property type="component" value="Unassembled WGS sequence"/>
</dbReference>
<sequence length="743" mass="84272">MSAIYNLPQKSATSVAPLPKPPKQKVVPSTPVVLSKSQDTKPIQKTPSIPSTPQRPEPQPIPTKKTPLQKSEPIKNSLHSSQSLKPQQSQKDQPIAPLPSLPPGVKPRTQPAPPPPKILPQLPIHRATKPEQKPAEIKPKPIPFSQRKYSDVPTAASKSFDIDLPTTPTKVDTQETHDKPVKKSESPENVKISKIKKVKSIQLSSSSSKVSSREFPDPISPKSDNSENGIKGQSPTPAHSSLNMTKYISQQQRASVGSTSGMYSPKTPNSRSEKHQQSMKEASEIKGSSFFKKTSTPRMASFESVSPHSDSLEENSKNDKENKNEKMSMSARGCELEETPKAPEIAQNDFLRKYESFITDDDPETKIKFVPKNRDGKKITGSDIMMHTAELVFTEFMFCARLQIFQKHFEVYIRNEMALLKHQDYLLFEPLDGLVGSISGMCLELEPLYYELLDFGEETTKKKGDEKNPTKESTEKLEEVVLSVVLKYYSFVNGLGTINLSNTFLPFVAHYTSLSSTINDFIEGTNKLRKMVNARLENCIDQNIRQFADLYFAPTQRICRYELLLSTILKDVQKESKLHKVLSATIVSYKDMNTSINELIFKSKFFYVKRYEYLDQIYKSNKPVIATNTVYKYFTTPDRFVAYHAGTKGAAIGNNKIDLFIFKDGILRNDVKKTVFEFYPIGTIFHELSKKEENSLSENDIFFYDEKKKKSQIITLENQSQRDQFNYSLRLTYDEYTKAQRVV</sequence>
<evidence type="ECO:0000313" key="3">
    <source>
        <dbReference type="EMBL" id="ELP86421.1"/>
    </source>
</evidence>
<dbReference type="PANTHER" id="PTHR13217">
    <property type="entry name" value="PLECKSTRIN HOMOLOGY DOMAIN-CONTAINING FAMILY G MEMBER 7"/>
    <property type="match status" value="1"/>
</dbReference>
<keyword evidence="4" id="KW-1185">Reference proteome</keyword>
<dbReference type="Gene3D" id="1.20.900.10">
    <property type="entry name" value="Dbl homology (DH) domain"/>
    <property type="match status" value="1"/>
</dbReference>
<accession>A0A0A1U407</accession>
<feature type="compositionally biased region" description="Basic and acidic residues" evidence="1">
    <location>
        <begin position="310"/>
        <end position="326"/>
    </location>
</feature>
<dbReference type="PROSITE" id="PS50010">
    <property type="entry name" value="DH_2"/>
    <property type="match status" value="1"/>
</dbReference>
<gene>
    <name evidence="3" type="ORF">EIN_031220</name>
</gene>
<dbReference type="GO" id="GO:0005085">
    <property type="term" value="F:guanyl-nucleotide exchange factor activity"/>
    <property type="evidence" value="ECO:0007669"/>
    <property type="project" value="InterPro"/>
</dbReference>
<dbReference type="RefSeq" id="XP_004185767.1">
    <property type="nucleotide sequence ID" value="XM_004185719.1"/>
</dbReference>
<dbReference type="GeneID" id="14885374"/>
<organism evidence="3 4">
    <name type="scientific">Entamoeba invadens IP1</name>
    <dbReference type="NCBI Taxonomy" id="370355"/>
    <lineage>
        <taxon>Eukaryota</taxon>
        <taxon>Amoebozoa</taxon>
        <taxon>Evosea</taxon>
        <taxon>Archamoebae</taxon>
        <taxon>Mastigamoebida</taxon>
        <taxon>Entamoebidae</taxon>
        <taxon>Entamoeba</taxon>
    </lineage>
</organism>